<dbReference type="RefSeq" id="WP_174719451.1">
    <property type="nucleotide sequence ID" value="NZ_AP021854.1"/>
</dbReference>
<protein>
    <submittedName>
        <fullName evidence="2">Quercetin dioxygenase-like cupin family protein</fullName>
    </submittedName>
</protein>
<sequence>MLRSICLLIRERWQFQRECGRQPAQFQREDNEMRQSLTLRAAIALAFTASAHIAFAEDAPKDNQGYTTPKTVVIDLGKEIPSMAGWQLRLRVLNIAPGGHIGLHNHKDRPAVVYFHQGTDAVTNEDGSSKTFHPGDTTAEGVSTVHWHKNTGDDAVVIYTADLIKVPAK</sequence>
<dbReference type="InterPro" id="IPR014710">
    <property type="entry name" value="RmlC-like_jellyroll"/>
</dbReference>
<dbReference type="Gene3D" id="2.60.120.10">
    <property type="entry name" value="Jelly Rolls"/>
    <property type="match status" value="1"/>
</dbReference>
<gene>
    <name evidence="2" type="ORF">ABIG07_008460</name>
</gene>
<dbReference type="GeneID" id="92963607"/>
<keyword evidence="3" id="KW-1185">Reference proteome</keyword>
<evidence type="ECO:0000313" key="3">
    <source>
        <dbReference type="Proteomes" id="UP001565369"/>
    </source>
</evidence>
<proteinExistence type="predicted"/>
<feature type="domain" description="Cupin type-2" evidence="1">
    <location>
        <begin position="93"/>
        <end position="159"/>
    </location>
</feature>
<dbReference type="InterPro" id="IPR011051">
    <property type="entry name" value="RmlC_Cupin_sf"/>
</dbReference>
<dbReference type="InterPro" id="IPR013096">
    <property type="entry name" value="Cupin_2"/>
</dbReference>
<comment type="caution">
    <text evidence="2">The sequence shown here is derived from an EMBL/GenBank/DDBJ whole genome shotgun (WGS) entry which is preliminary data.</text>
</comment>
<dbReference type="SUPFAM" id="SSF51182">
    <property type="entry name" value="RmlC-like cupins"/>
    <property type="match status" value="1"/>
</dbReference>
<dbReference type="Pfam" id="PF07883">
    <property type="entry name" value="Cupin_2"/>
    <property type="match status" value="1"/>
</dbReference>
<evidence type="ECO:0000259" key="1">
    <source>
        <dbReference type="Pfam" id="PF07883"/>
    </source>
</evidence>
<name>A0ABV4G7Q3_9BRAD</name>
<accession>A0ABV4G7Q3</accession>
<reference evidence="2 3" key="1">
    <citation type="submission" date="2024-07" db="EMBL/GenBank/DDBJ databases">
        <title>Genomic Encyclopedia of Type Strains, Phase V (KMG-V): Genome sequencing to study the core and pangenomes of soil and plant-associated prokaryotes.</title>
        <authorList>
            <person name="Whitman W."/>
        </authorList>
    </citation>
    <scope>NUCLEOTIDE SEQUENCE [LARGE SCALE GENOMIC DNA]</scope>
    <source>
        <strain evidence="2 3">USDA 152</strain>
    </source>
</reference>
<dbReference type="Proteomes" id="UP001565369">
    <property type="component" value="Unassembled WGS sequence"/>
</dbReference>
<dbReference type="EMBL" id="JBGBZJ010000003">
    <property type="protein sequence ID" value="MEY9459512.1"/>
    <property type="molecule type" value="Genomic_DNA"/>
</dbReference>
<organism evidence="2 3">
    <name type="scientific">Bradyrhizobium ottawaense</name>
    <dbReference type="NCBI Taxonomy" id="931866"/>
    <lineage>
        <taxon>Bacteria</taxon>
        <taxon>Pseudomonadati</taxon>
        <taxon>Pseudomonadota</taxon>
        <taxon>Alphaproteobacteria</taxon>
        <taxon>Hyphomicrobiales</taxon>
        <taxon>Nitrobacteraceae</taxon>
        <taxon>Bradyrhizobium</taxon>
    </lineage>
</organism>
<evidence type="ECO:0000313" key="2">
    <source>
        <dbReference type="EMBL" id="MEY9459512.1"/>
    </source>
</evidence>